<evidence type="ECO:0000256" key="9">
    <source>
        <dbReference type="RuleBase" id="RU003811"/>
    </source>
</evidence>
<dbReference type="CDD" id="cd00553">
    <property type="entry name" value="NAD_synthase"/>
    <property type="match status" value="1"/>
</dbReference>
<evidence type="ECO:0000259" key="11">
    <source>
        <dbReference type="Pfam" id="PF02540"/>
    </source>
</evidence>
<dbReference type="InterPro" id="IPR014729">
    <property type="entry name" value="Rossmann-like_a/b/a_fold"/>
</dbReference>
<proteinExistence type="inferred from homology"/>
<accession>A0ABN8BNT1</accession>
<evidence type="ECO:0000256" key="8">
    <source>
        <dbReference type="HAMAP-Rule" id="MF_00193"/>
    </source>
</evidence>
<dbReference type="InterPro" id="IPR022310">
    <property type="entry name" value="NAD/GMP_synthase"/>
</dbReference>
<keyword evidence="4 8" id="KW-0547">Nucleotide-binding</keyword>
<evidence type="ECO:0000256" key="4">
    <source>
        <dbReference type="ARBA" id="ARBA00022741"/>
    </source>
</evidence>
<name>A0ABN8BNT1_9LACO</name>
<dbReference type="RefSeq" id="WP_230098360.1">
    <property type="nucleotide sequence ID" value="NZ_CAKKNT010000006.1"/>
</dbReference>
<comment type="catalytic activity">
    <reaction evidence="8 10">
        <text>deamido-NAD(+) + NH4(+) + ATP = AMP + diphosphate + NAD(+) + H(+)</text>
        <dbReference type="Rhea" id="RHEA:21188"/>
        <dbReference type="ChEBI" id="CHEBI:15378"/>
        <dbReference type="ChEBI" id="CHEBI:28938"/>
        <dbReference type="ChEBI" id="CHEBI:30616"/>
        <dbReference type="ChEBI" id="CHEBI:33019"/>
        <dbReference type="ChEBI" id="CHEBI:57540"/>
        <dbReference type="ChEBI" id="CHEBI:58437"/>
        <dbReference type="ChEBI" id="CHEBI:456215"/>
        <dbReference type="EC" id="6.3.1.5"/>
    </reaction>
</comment>
<feature type="binding site" evidence="8">
    <location>
        <position position="53"/>
    </location>
    <ligand>
        <name>Mg(2+)</name>
        <dbReference type="ChEBI" id="CHEBI:18420"/>
    </ligand>
</feature>
<evidence type="ECO:0000256" key="5">
    <source>
        <dbReference type="ARBA" id="ARBA00022840"/>
    </source>
</evidence>
<dbReference type="SUPFAM" id="SSF52402">
    <property type="entry name" value="Adenine nucleotide alpha hydrolases-like"/>
    <property type="match status" value="1"/>
</dbReference>
<dbReference type="PANTHER" id="PTHR23090">
    <property type="entry name" value="NH 3 /GLUTAMINE-DEPENDENT NAD + SYNTHETASE"/>
    <property type="match status" value="1"/>
</dbReference>
<keyword evidence="7 8" id="KW-0520">NAD</keyword>
<keyword evidence="2 8" id="KW-0436">Ligase</keyword>
<feature type="binding site" evidence="8">
    <location>
        <position position="182"/>
    </location>
    <ligand>
        <name>deamido-NAD(+)</name>
        <dbReference type="ChEBI" id="CHEBI:58437"/>
        <note>ligand shared between two neighboring subunits</note>
    </ligand>
</feature>
<comment type="similarity">
    <text evidence="1 8 9">Belongs to the NAD synthetase family.</text>
</comment>
<dbReference type="InterPro" id="IPR022926">
    <property type="entry name" value="NH(3)-dep_NAD(+)_synth"/>
</dbReference>
<dbReference type="Gene3D" id="3.40.50.620">
    <property type="entry name" value="HUPs"/>
    <property type="match status" value="1"/>
</dbReference>
<feature type="binding site" description="in other chain" evidence="8">
    <location>
        <begin position="262"/>
        <end position="263"/>
    </location>
    <ligand>
        <name>deamido-NAD(+)</name>
        <dbReference type="ChEBI" id="CHEBI:58437"/>
        <note>ligand shared between two neighboring subunits</note>
    </ligand>
</feature>
<evidence type="ECO:0000256" key="3">
    <source>
        <dbReference type="ARBA" id="ARBA00022723"/>
    </source>
</evidence>
<dbReference type="EMBL" id="CAKKNT010000006">
    <property type="protein sequence ID" value="CAH0418264.1"/>
    <property type="molecule type" value="Genomic_DNA"/>
</dbReference>
<keyword evidence="6 8" id="KW-0460">Magnesium</keyword>
<comment type="pathway">
    <text evidence="8">Cofactor biosynthesis; NAD(+) biosynthesis; NAD(+) from deamido-NAD(+) (ammonia route): step 1/1.</text>
</comment>
<gene>
    <name evidence="8 12" type="primary">nadE</name>
    <name evidence="12" type="ORF">WGH24286_00682</name>
</gene>
<feature type="binding site" evidence="8">
    <location>
        <begin position="47"/>
        <end position="54"/>
    </location>
    <ligand>
        <name>ATP</name>
        <dbReference type="ChEBI" id="CHEBI:30616"/>
    </ligand>
</feature>
<feature type="binding site" evidence="8">
    <location>
        <position position="167"/>
    </location>
    <ligand>
        <name>Mg(2+)</name>
        <dbReference type="ChEBI" id="CHEBI:18420"/>
    </ligand>
</feature>
<feature type="binding site" description="in other chain" evidence="8">
    <location>
        <position position="142"/>
    </location>
    <ligand>
        <name>deamido-NAD(+)</name>
        <dbReference type="ChEBI" id="CHEBI:58437"/>
        <note>ligand shared between two neighboring subunits</note>
    </ligand>
</feature>
<dbReference type="InterPro" id="IPR003694">
    <property type="entry name" value="NAD_synthase"/>
</dbReference>
<dbReference type="GO" id="GO:0008795">
    <property type="term" value="F:NAD+ synthase activity"/>
    <property type="evidence" value="ECO:0007669"/>
    <property type="project" value="UniProtKB-EC"/>
</dbReference>
<comment type="subunit">
    <text evidence="8">Homodimer.</text>
</comment>
<feature type="binding site" evidence="8">
    <location>
        <position position="191"/>
    </location>
    <ligand>
        <name>ATP</name>
        <dbReference type="ChEBI" id="CHEBI:30616"/>
    </ligand>
</feature>
<sequence length="277" mass="30472">MRALQAEIIEKLGVQATIDPQVEIRRSVDFLKDYLHANPFLKTLVLGISGGQDSTLAGKLAQMAISELRAETGDQTYQFIAVRLPYGEQADESDAMDAIAFQNADRSVRINIKEATDATVAALEANDGIQITDYNKGNIKARQRMIAQFAIAGATSGAVIGTDHAAEAITGFYTKFGDGAADITPLYRLDKRQGKAMLAELAAPEHLYLKVPTADLEEDRPSLPDEVALGVTYDDIDNYLEGRVVADETATIIEGWYMKTEHKRQLPISVFDNWYKK</sequence>
<keyword evidence="3 8" id="KW-0479">Metal-binding</keyword>
<protein>
    <recommendedName>
        <fullName evidence="8 10">NH(3)-dependent NAD(+) synthetase</fullName>
        <ecNumber evidence="8 10">6.3.1.5</ecNumber>
    </recommendedName>
</protein>
<evidence type="ECO:0000256" key="7">
    <source>
        <dbReference type="ARBA" id="ARBA00023027"/>
    </source>
</evidence>
<dbReference type="NCBIfam" id="NF001979">
    <property type="entry name" value="PRK00768.1"/>
    <property type="match status" value="1"/>
</dbReference>
<feature type="binding site" description="in other chain" evidence="8">
    <location>
        <position position="175"/>
    </location>
    <ligand>
        <name>deamido-NAD(+)</name>
        <dbReference type="ChEBI" id="CHEBI:58437"/>
        <note>ligand shared between two neighboring subunits</note>
    </ligand>
</feature>
<dbReference type="Pfam" id="PF02540">
    <property type="entry name" value="NAD_synthase"/>
    <property type="match status" value="1"/>
</dbReference>
<evidence type="ECO:0000256" key="1">
    <source>
        <dbReference type="ARBA" id="ARBA00005859"/>
    </source>
</evidence>
<dbReference type="PANTHER" id="PTHR23090:SF7">
    <property type="entry name" value="NH(3)-DEPENDENT NAD(+) SYNTHETASE"/>
    <property type="match status" value="1"/>
</dbReference>
<evidence type="ECO:0000256" key="10">
    <source>
        <dbReference type="RuleBase" id="RU003812"/>
    </source>
</evidence>
<feature type="binding site" evidence="8">
    <location>
        <position position="162"/>
    </location>
    <ligand>
        <name>ATP</name>
        <dbReference type="ChEBI" id="CHEBI:30616"/>
    </ligand>
</feature>
<evidence type="ECO:0000313" key="13">
    <source>
        <dbReference type="Proteomes" id="UP000789719"/>
    </source>
</evidence>
<comment type="function">
    <text evidence="8">Catalyzes the ATP-dependent amidation of deamido-NAD to form NAD. Uses ammonia as a nitrogen source.</text>
</comment>
<evidence type="ECO:0000313" key="12">
    <source>
        <dbReference type="EMBL" id="CAH0418264.1"/>
    </source>
</evidence>
<evidence type="ECO:0000256" key="6">
    <source>
        <dbReference type="ARBA" id="ARBA00022842"/>
    </source>
</evidence>
<keyword evidence="13" id="KW-1185">Reference proteome</keyword>
<feature type="binding site" evidence="8">
    <location>
        <position position="213"/>
    </location>
    <ligand>
        <name>ATP</name>
        <dbReference type="ChEBI" id="CHEBI:30616"/>
    </ligand>
</feature>
<organism evidence="12 13">
    <name type="scientific">Periweissella ghanensis</name>
    <dbReference type="NCBI Taxonomy" id="467997"/>
    <lineage>
        <taxon>Bacteria</taxon>
        <taxon>Bacillati</taxon>
        <taxon>Bacillota</taxon>
        <taxon>Bacilli</taxon>
        <taxon>Lactobacillales</taxon>
        <taxon>Lactobacillaceae</taxon>
        <taxon>Periweissella</taxon>
    </lineage>
</organism>
<dbReference type="NCBIfam" id="TIGR00552">
    <property type="entry name" value="nadE"/>
    <property type="match status" value="1"/>
</dbReference>
<dbReference type="HAMAP" id="MF_00193">
    <property type="entry name" value="NadE_ammonia_dep"/>
    <property type="match status" value="1"/>
</dbReference>
<dbReference type="Proteomes" id="UP000789719">
    <property type="component" value="Unassembled WGS sequence"/>
</dbReference>
<comment type="caution">
    <text evidence="12">The sequence shown here is derived from an EMBL/GenBank/DDBJ whole genome shotgun (WGS) entry which is preliminary data.</text>
</comment>
<feature type="domain" description="NAD/GMP synthase" evidence="11">
    <location>
        <begin position="24"/>
        <end position="267"/>
    </location>
</feature>
<keyword evidence="5 8" id="KW-0067">ATP-binding</keyword>
<evidence type="ECO:0000256" key="2">
    <source>
        <dbReference type="ARBA" id="ARBA00022598"/>
    </source>
</evidence>
<reference evidence="12 13" key="1">
    <citation type="submission" date="2021-11" db="EMBL/GenBank/DDBJ databases">
        <authorList>
            <person name="Depoorter E."/>
        </authorList>
    </citation>
    <scope>NUCLEOTIDE SEQUENCE [LARGE SCALE GENOMIC DNA]</scope>
    <source>
        <strain evidence="12 13">LMG 24286</strain>
    </source>
</reference>
<dbReference type="EC" id="6.3.1.5" evidence="8 10"/>